<dbReference type="FunFam" id="1.20.81.30:FF:000001">
    <property type="entry name" value="Type II secretion system protein F"/>
    <property type="match status" value="2"/>
</dbReference>
<dbReference type="PANTHER" id="PTHR30012:SF0">
    <property type="entry name" value="TYPE II SECRETION SYSTEM PROTEIN F-RELATED"/>
    <property type="match status" value="1"/>
</dbReference>
<dbReference type="InterPro" id="IPR042094">
    <property type="entry name" value="T2SS_GspF_sf"/>
</dbReference>
<feature type="domain" description="Type II secretion system protein GspF" evidence="11">
    <location>
        <begin position="271"/>
        <end position="392"/>
    </location>
</feature>
<evidence type="ECO:0000256" key="1">
    <source>
        <dbReference type="ARBA" id="ARBA00004429"/>
    </source>
</evidence>
<keyword evidence="7 10" id="KW-1133">Transmembrane helix</keyword>
<dbReference type="OrthoDB" id="9805682at2"/>
<evidence type="ECO:0000313" key="12">
    <source>
        <dbReference type="EMBL" id="SDK41002.1"/>
    </source>
</evidence>
<dbReference type="RefSeq" id="WP_093215943.1">
    <property type="nucleotide sequence ID" value="NZ_FNFL01000006.1"/>
</dbReference>
<feature type="transmembrane region" description="Helical" evidence="10">
    <location>
        <begin position="168"/>
        <end position="192"/>
    </location>
</feature>
<dbReference type="InterPro" id="IPR001992">
    <property type="entry name" value="T2SS_GspF/T4SS_PilC_CS"/>
</dbReference>
<dbReference type="AlphaFoldDB" id="A0A1G9BND1"/>
<keyword evidence="5" id="KW-0997">Cell inner membrane</keyword>
<evidence type="ECO:0000256" key="10">
    <source>
        <dbReference type="SAM" id="Phobius"/>
    </source>
</evidence>
<feature type="domain" description="Type II secretion system protein GspF" evidence="11">
    <location>
        <begin position="67"/>
        <end position="190"/>
    </location>
</feature>
<dbReference type="InterPro" id="IPR003004">
    <property type="entry name" value="GspF/PilC"/>
</dbReference>
<gene>
    <name evidence="12" type="ORF">SAMN05216243_3042</name>
</gene>
<dbReference type="STRING" id="407036.SAMN05216243_3042"/>
<keyword evidence="6 9" id="KW-0812">Transmembrane</keyword>
<name>A0A1G9BND1_9BACI</name>
<feature type="transmembrane region" description="Helical" evidence="10">
    <location>
        <begin position="373"/>
        <end position="397"/>
    </location>
</feature>
<accession>A0A1G9BND1</accession>
<dbReference type="EMBL" id="FNFL01000006">
    <property type="protein sequence ID" value="SDK41002.1"/>
    <property type="molecule type" value="Genomic_DNA"/>
</dbReference>
<dbReference type="PANTHER" id="PTHR30012">
    <property type="entry name" value="GENERAL SECRETION PATHWAY PROTEIN"/>
    <property type="match status" value="1"/>
</dbReference>
<sequence length="400" mass="44974">MAYFRYKGRTASGKSRRGKVSAGSQQEAISAISARGITAFEVQELNSFLYQDIYIGRRVRNRDFVIFLRQFATLIDAGIPFVESTGILAEQTDNKHLKKALESIREELEMGVSLSEAMGDYPKVFPQLLVSMIHAGEVSGNLDEILNNMAAYFEKQYRLKQKVISAMTYPLVVGFISLLVCIFLLVFIVPVFTEMFSSFGEEVPVYTSAVLKISSFAQSFWWVLVIMAITVVLLYRYVKDKSPYAEALDQMKLQFPLFGRFIQKALLARMTQTLSSLLNSSVPILQAVEITERVLNNRVLKKVLQDSQASLEEGESLAAPMKEHWVFPKLVTQMIAVGESSGSLDKMLKKVADFYEQELDEASDKLKTLIEPIMVVFLAVMVGAIVLAIIIPMFSIFENI</sequence>
<dbReference type="PRINTS" id="PR00812">
    <property type="entry name" value="BCTERIALGSPF"/>
</dbReference>
<dbReference type="Pfam" id="PF00482">
    <property type="entry name" value="T2SSF"/>
    <property type="match status" value="2"/>
</dbReference>
<dbReference type="Proteomes" id="UP000198694">
    <property type="component" value="Unassembled WGS sequence"/>
</dbReference>
<evidence type="ECO:0000256" key="4">
    <source>
        <dbReference type="ARBA" id="ARBA00022475"/>
    </source>
</evidence>
<dbReference type="GO" id="GO:0015628">
    <property type="term" value="P:protein secretion by the type II secretion system"/>
    <property type="evidence" value="ECO:0007669"/>
    <property type="project" value="TreeGrafter"/>
</dbReference>
<comment type="subcellular location">
    <subcellularLocation>
        <location evidence="1">Cell inner membrane</location>
        <topology evidence="1">Multi-pass membrane protein</topology>
    </subcellularLocation>
    <subcellularLocation>
        <location evidence="9">Cell membrane</location>
        <topology evidence="9">Multi-pass membrane protein</topology>
    </subcellularLocation>
</comment>
<dbReference type="Gene3D" id="1.20.81.30">
    <property type="entry name" value="Type II secretion system (T2SS), domain F"/>
    <property type="match status" value="2"/>
</dbReference>
<protein>
    <submittedName>
        <fullName evidence="12">Type IV pilus assembly protein PilC</fullName>
    </submittedName>
</protein>
<evidence type="ECO:0000256" key="7">
    <source>
        <dbReference type="ARBA" id="ARBA00022989"/>
    </source>
</evidence>
<evidence type="ECO:0000256" key="6">
    <source>
        <dbReference type="ARBA" id="ARBA00022692"/>
    </source>
</evidence>
<feature type="transmembrane region" description="Helical" evidence="10">
    <location>
        <begin position="220"/>
        <end position="238"/>
    </location>
</feature>
<evidence type="ECO:0000256" key="8">
    <source>
        <dbReference type="ARBA" id="ARBA00023136"/>
    </source>
</evidence>
<evidence type="ECO:0000256" key="3">
    <source>
        <dbReference type="ARBA" id="ARBA00022448"/>
    </source>
</evidence>
<comment type="similarity">
    <text evidence="2 9">Belongs to the GSP F family.</text>
</comment>
<keyword evidence="13" id="KW-1185">Reference proteome</keyword>
<dbReference type="InterPro" id="IPR018076">
    <property type="entry name" value="T2SS_GspF_dom"/>
</dbReference>
<evidence type="ECO:0000259" key="11">
    <source>
        <dbReference type="Pfam" id="PF00482"/>
    </source>
</evidence>
<dbReference type="PROSITE" id="PS00874">
    <property type="entry name" value="T2SP_F"/>
    <property type="match status" value="1"/>
</dbReference>
<reference evidence="12 13" key="1">
    <citation type="submission" date="2016-10" db="EMBL/GenBank/DDBJ databases">
        <authorList>
            <person name="de Groot N.N."/>
        </authorList>
    </citation>
    <scope>NUCLEOTIDE SEQUENCE [LARGE SCALE GENOMIC DNA]</scope>
    <source>
        <strain evidence="12 13">CGMCC 1.6502</strain>
    </source>
</reference>
<keyword evidence="4" id="KW-1003">Cell membrane</keyword>
<evidence type="ECO:0000313" key="13">
    <source>
        <dbReference type="Proteomes" id="UP000198694"/>
    </source>
</evidence>
<evidence type="ECO:0000256" key="2">
    <source>
        <dbReference type="ARBA" id="ARBA00005745"/>
    </source>
</evidence>
<evidence type="ECO:0000256" key="9">
    <source>
        <dbReference type="RuleBase" id="RU003923"/>
    </source>
</evidence>
<evidence type="ECO:0000256" key="5">
    <source>
        <dbReference type="ARBA" id="ARBA00022519"/>
    </source>
</evidence>
<dbReference type="GO" id="GO:0005886">
    <property type="term" value="C:plasma membrane"/>
    <property type="evidence" value="ECO:0007669"/>
    <property type="project" value="UniProtKB-SubCell"/>
</dbReference>
<keyword evidence="3 9" id="KW-0813">Transport</keyword>
<proteinExistence type="inferred from homology"/>
<organism evidence="12 13">
    <name type="scientific">Sediminibacillus albus</name>
    <dbReference type="NCBI Taxonomy" id="407036"/>
    <lineage>
        <taxon>Bacteria</taxon>
        <taxon>Bacillati</taxon>
        <taxon>Bacillota</taxon>
        <taxon>Bacilli</taxon>
        <taxon>Bacillales</taxon>
        <taxon>Bacillaceae</taxon>
        <taxon>Sediminibacillus</taxon>
    </lineage>
</organism>
<keyword evidence="8 10" id="KW-0472">Membrane</keyword>